<comment type="caution">
    <text evidence="5">The sequence shown here is derived from an EMBL/GenBank/DDBJ whole genome shotgun (WGS) entry which is preliminary data.</text>
</comment>
<sequence>MMRPMVEMQAQLAAYQQHNAHPRPSSPTGHRTPTPMMAQHPDLGVEELNNMKFDCRARARCAPELSVELRVELSCVELSCVELSAELSCELSAELSFPTHGETDPIYIGIDGAGTCCNRDISESAASETVARSSYVGVQQILALDEVRQAAAKAGHAVGPIVALSYKNHALDELMLDVLRLGGRELARPGAVIRCGKADDPELNRHAEQRSSAEDRAQRELAERLAVTRAVHRAAAVWRDLAAHLDLAAAVLREGSCSNVTTDEGSVPPIAQALSRGGLSVDSSKGDDAQAALDPVVKAVSAALDLGCRYGGNPTPTANAPRPQHSAEEAYTLLARMTVSAEESQRAERGRGAAAVLGALDALVAGAVHWATPQGREWAVEGAGREDPGRLGFLLGAWLSGQLPPPRCAAAANGGDGCALEAPEPGAFCALLHDCKHPGCGARRTAVARDGAVPFCDDHRCSATPCATERIARARCCRAHSCAGCLQADSTMVAPRGEHEACPRHRCASAAGCSRLQLDPLLRLCAEHCCSICAASARPPLLLALDPPAPVCPAPASPAPPERVNGSRFCAAHKCAVEGCSWHRRLEDAARGVMGAPHCEGHACRACGALVDALCPQPRLCPAHRCSAGGAAWTCPRLRMVRPGGGVALFCRAHTCQECVRLKLPLDRLVMAPPPRNVCALHPLCSFVSSRGAQCAELAEAGGGWLFCSAHTRRRPGRLAPAATTVTLARSEGPTTPAARQKCCGRTTKGKPCGTQGIPRAGRAFYCTPHIDQDPYISSSDGEDTCADEDTDDEDCDGDEQGKYKRNMTDQDEFVAAGVEFDTRTARPEGCLPGGLEMAGRYVSTELLGVLPGSPPAPQPQRCVELSDGAAQARAVDTTNQVAATMHNGDEAQGNAHKLSTGAPCASSDAGDAPPPPPPPEPSAASESSSVSVAGDGGSVAGASGVALASNDADAFENALDKICAENTGEWLPFMEEEPPGADVHPDELELEGEEDLADDELDEDRQRLREILGSDSEGDGVESDWALLAEVRTWTWSMPLAGRWEAAAAVLRGMGATVGRLRGLAECHVEAARQERAEIGALAFKQARVIGATVVGAARRLEAIRAAEPFAMVVEEACEVMEPTLMAVLAVRSLRKLELVGDHHQLPAFVQNCWFNLEATHPSIKVSLFERLVGAADHAHRGARGLPRGGRRRTSDTDDGYADGISATPCTILDEQRRMRPAVAELTRGCYATRVAIRDHPCTRTRLLGDAVLKANAQQRGTGECERQLWSHQGAQVPGVVPQEFFWDLANNMEGRPVAGLSACNYVEAAAVAALVQWLLLCGAPAGSISVITPYKGQKMAIMKALRQLGALPRTPFKGGGKASKGGKGAGVVVGVAANEVTVSTVDRYQGDENDIVILSLVRTRPGNRFLALRNRFIVACSRARLGFYIVGSSTAVGGAPSPSGTENAGVGRAGGAPHWRDLLQHLNGPAASSPEHVESPHRTEMNDAVQSVAEEEDTDDEVHTAAPQPGPPPGPAGPSRFGADLPLCCPRHPQIRRTVANVDAIPTAATWGVFCSQACPHRLEWCGHACAESCHSPALTPHTQPGACREPLCRPCEDHTDVALLCGAVFANAAGERQSSTWRRMPTPEEALRAFRCEELVEHRRLECDHVESMRCYERAAARGGTHTLPPCKELVGDFHHPGCGHVWRSPTCTERRSWEAKPPQCKKQVEHSRPCGCVVRMRCWEAAEEARAPPACQRDVQCARPRCGHPISVRCHVAEALQVRWREQSEESAVPLDVSDDDAAAVLHAAAGNGTPSAQGAAVVAVRHGRSYGVPECALMSAGGGFKAGVSLGECGAMVVYVGECGHPRGGVQCSRAFRWARGEDPAPQCALPCPFISPLCGHAVDAPCWLARYGAWGQFGLPLPLGPAGNEAARPGFAAGSSIGDVGKLVTDDAPAEPPVLREDDFVARRDGVSGMPAAARPSGALRTTLRGLCKERRVGVERRCGHVSQVACKELVEMVYGRKTLPTCTDIVRRRRGCGHEATMACGSELTRLPPCRADVTEGFAWPCGRHTARPGTCADLCELRARPDPRCPELVTCQRFRCGHQVTVPCHLEARVTAAAPVVGARGTSSGDQGVVVVAGREYCDEAHGVASCDEAVTFIHAPCAHALPDVPCHLAFKWAAGDVEAPPCTEAVPLRSPLCSHPLRVPCHVAQILQGWTPWAARAATPTTANRSALPPADTPCWEEVTDGFDEHGEPLVCPIVRHEDARPAPRPEGLPTDALSCGRQCVIHRACGHVARVPCVEAYSALDDPDSCAEAVARECAACHDVTTRPCHERRAEAASGIPSRCLRRVPKPCAGCGVNTVTVECYRTDPRCRTLVTAELSCGHFASWTCGEQADPRRRDDRHSTASAGAKGTRVPPCLACVLPRWEAKLLHKGANEEEEGPRVSEGMLRALVHGAVPAELMCCPREDLPLAGLQDLEGAREEVLGAYWDQLKGSLENGTEDVPVMEPPEETDPASYDIVYYAMEAADGSTAASPETRFRVLQPTAYGLGVRLTRLSVSSLRRCTPALDQTVRVCVGVAFRHRALLDAPPFRPALVTGKGQRKKNIELDKKANKLSREQIRRGYDHVVCAPTNSGKIEEDGEEEDVVYWTAGAALPLSIYTLRMHHTCHICLEQALPEAGCQCSARHFLCWGCFNGYLQSAAEPDALQRTVDAEGSLRCPAPECTVVYRLEEMVLHVTEGARRRTVTERLVELRQRARLNVEVPAAVDAERARLTAEFQRIQAMTDRTEREAAILRMEIVDEILTRRCPTCRTAFHDFEGCFALTCASVTCNQKFCAWCLKPSEPGVEIHEHVGNCPEGDRTIYAPIERFFAHHRARCGQLIEARLAREPQADVREKALDLLRPDLADVGRGNRINVNI</sequence>
<dbReference type="InterPro" id="IPR027417">
    <property type="entry name" value="P-loop_NTPase"/>
</dbReference>
<feature type="region of interest" description="Disordered" evidence="1">
    <location>
        <begin position="776"/>
        <end position="800"/>
    </location>
</feature>
<feature type="region of interest" description="Disordered" evidence="1">
    <location>
        <begin position="890"/>
        <end position="937"/>
    </location>
</feature>
<evidence type="ECO:0000259" key="3">
    <source>
        <dbReference type="Pfam" id="PF13087"/>
    </source>
</evidence>
<dbReference type="Pfam" id="PF13087">
    <property type="entry name" value="AAA_12"/>
    <property type="match status" value="1"/>
</dbReference>
<feature type="domain" description="DNA2/NAM7 helicase helicase" evidence="2">
    <location>
        <begin position="1063"/>
        <end position="1152"/>
    </location>
</feature>
<evidence type="ECO:0000259" key="4">
    <source>
        <dbReference type="Pfam" id="PF26601"/>
    </source>
</evidence>
<feature type="domain" description="Putative CHCC zinc finger" evidence="4">
    <location>
        <begin position="2182"/>
        <end position="2215"/>
    </location>
</feature>
<reference evidence="5 6" key="1">
    <citation type="journal article" date="2015" name="Genome Biol. Evol.">
        <title>Comparative Genomics of a Bacterivorous Green Alga Reveals Evolutionary Causalities and Consequences of Phago-Mixotrophic Mode of Nutrition.</title>
        <authorList>
            <person name="Burns J.A."/>
            <person name="Paasch A."/>
            <person name="Narechania A."/>
            <person name="Kim E."/>
        </authorList>
    </citation>
    <scope>NUCLEOTIDE SEQUENCE [LARGE SCALE GENOMIC DNA]</scope>
    <source>
        <strain evidence="5 6">PLY_AMNH</strain>
    </source>
</reference>
<evidence type="ECO:0000259" key="2">
    <source>
        <dbReference type="Pfam" id="PF13086"/>
    </source>
</evidence>
<dbReference type="Pfam" id="PF26601">
    <property type="entry name" value="zf-CHCC_ins"/>
    <property type="match status" value="2"/>
</dbReference>
<gene>
    <name evidence="5" type="ORF">CYMTET_6522</name>
</gene>
<dbReference type="InterPro" id="IPR041679">
    <property type="entry name" value="DNA2/NAM7-like_C"/>
</dbReference>
<dbReference type="GO" id="GO:0031048">
    <property type="term" value="P:regulatory ncRNA-mediated heterochromatin formation"/>
    <property type="evidence" value="ECO:0007669"/>
    <property type="project" value="TreeGrafter"/>
</dbReference>
<dbReference type="Pfam" id="PF13086">
    <property type="entry name" value="AAA_11"/>
    <property type="match status" value="1"/>
</dbReference>
<evidence type="ECO:0000256" key="1">
    <source>
        <dbReference type="SAM" id="MobiDB-lite"/>
    </source>
</evidence>
<feature type="domain" description="DNA2/NAM7 helicase-like C-terminal" evidence="3">
    <location>
        <begin position="1209"/>
        <end position="1435"/>
    </location>
</feature>
<proteinExistence type="predicted"/>
<dbReference type="Proteomes" id="UP001190700">
    <property type="component" value="Unassembled WGS sequence"/>
</dbReference>
<dbReference type="SUPFAM" id="SSF57850">
    <property type="entry name" value="RING/U-box"/>
    <property type="match status" value="2"/>
</dbReference>
<dbReference type="PANTHER" id="PTHR10887:SF341">
    <property type="entry name" value="NFX1-TYPE ZINC FINGER-CONTAINING PROTEIN 1"/>
    <property type="match status" value="1"/>
</dbReference>
<organism evidence="5 6">
    <name type="scientific">Cymbomonas tetramitiformis</name>
    <dbReference type="NCBI Taxonomy" id="36881"/>
    <lineage>
        <taxon>Eukaryota</taxon>
        <taxon>Viridiplantae</taxon>
        <taxon>Chlorophyta</taxon>
        <taxon>Pyramimonadophyceae</taxon>
        <taxon>Pyramimonadales</taxon>
        <taxon>Pyramimonadaceae</taxon>
        <taxon>Cymbomonas</taxon>
    </lineage>
</organism>
<dbReference type="Gene3D" id="3.40.50.300">
    <property type="entry name" value="P-loop containing nucleotide triphosphate hydrolases"/>
    <property type="match status" value="2"/>
</dbReference>
<protein>
    <submittedName>
        <fullName evidence="5">Uncharacterized protein</fullName>
    </submittedName>
</protein>
<dbReference type="GO" id="GO:0031380">
    <property type="term" value="C:nuclear RNA-directed RNA polymerase complex"/>
    <property type="evidence" value="ECO:0007669"/>
    <property type="project" value="TreeGrafter"/>
</dbReference>
<dbReference type="GO" id="GO:0004386">
    <property type="term" value="F:helicase activity"/>
    <property type="evidence" value="ECO:0007669"/>
    <property type="project" value="InterPro"/>
</dbReference>
<feature type="region of interest" description="Disordered" evidence="1">
    <location>
        <begin position="1182"/>
        <end position="1202"/>
    </location>
</feature>
<evidence type="ECO:0000313" key="6">
    <source>
        <dbReference type="Proteomes" id="UP001190700"/>
    </source>
</evidence>
<dbReference type="InterPro" id="IPR047187">
    <property type="entry name" value="SF1_C_Upf1"/>
</dbReference>
<feature type="region of interest" description="Disordered" evidence="1">
    <location>
        <begin position="1438"/>
        <end position="1525"/>
    </location>
</feature>
<feature type="compositionally biased region" description="Low complexity" evidence="1">
    <location>
        <begin position="902"/>
        <end position="912"/>
    </location>
</feature>
<feature type="compositionally biased region" description="Acidic residues" evidence="1">
    <location>
        <begin position="781"/>
        <end position="799"/>
    </location>
</feature>
<feature type="compositionally biased region" description="Low complexity" evidence="1">
    <location>
        <begin position="923"/>
        <end position="934"/>
    </location>
</feature>
<dbReference type="EMBL" id="LGRX02001583">
    <property type="protein sequence ID" value="KAK3285890.1"/>
    <property type="molecule type" value="Genomic_DNA"/>
</dbReference>
<feature type="compositionally biased region" description="Basic and acidic residues" evidence="1">
    <location>
        <begin position="1477"/>
        <end position="1487"/>
    </location>
</feature>
<name>A0AAE0LIB7_9CHLO</name>
<dbReference type="SUPFAM" id="SSF52540">
    <property type="entry name" value="P-loop containing nucleoside triphosphate hydrolases"/>
    <property type="match status" value="1"/>
</dbReference>
<dbReference type="InterPro" id="IPR045055">
    <property type="entry name" value="DNA2/NAM7-like"/>
</dbReference>
<evidence type="ECO:0000313" key="5">
    <source>
        <dbReference type="EMBL" id="KAK3285890.1"/>
    </source>
</evidence>
<dbReference type="PANTHER" id="PTHR10887">
    <property type="entry name" value="DNA2/NAM7 HELICASE FAMILY"/>
    <property type="match status" value="1"/>
</dbReference>
<keyword evidence="6" id="KW-1185">Reference proteome</keyword>
<dbReference type="CDD" id="cd18808">
    <property type="entry name" value="SF1_C_Upf1"/>
    <property type="match status" value="1"/>
</dbReference>
<dbReference type="InterPro" id="IPR041677">
    <property type="entry name" value="DNA2/NAM7_AAA_11"/>
</dbReference>
<dbReference type="InterPro" id="IPR058255">
    <property type="entry name" value="zf-CHCC_ins"/>
</dbReference>
<feature type="compositionally biased region" description="Pro residues" evidence="1">
    <location>
        <begin position="913"/>
        <end position="922"/>
    </location>
</feature>
<accession>A0AAE0LIB7</accession>
<feature type="domain" description="Putative CHCC zinc finger" evidence="4">
    <location>
        <begin position="1743"/>
        <end position="1775"/>
    </location>
</feature>
<feature type="region of interest" description="Disordered" evidence="1">
    <location>
        <begin position="16"/>
        <end position="36"/>
    </location>
</feature>